<dbReference type="AlphaFoldDB" id="A0A9K3HSK0"/>
<comment type="caution">
    <text evidence="1">The sequence shown here is derived from an EMBL/GenBank/DDBJ whole genome shotgun (WGS) entry which is preliminary data.</text>
</comment>
<evidence type="ECO:0000313" key="1">
    <source>
        <dbReference type="EMBL" id="KAF5783763.1"/>
    </source>
</evidence>
<reference evidence="1" key="2">
    <citation type="submission" date="2020-06" db="EMBL/GenBank/DDBJ databases">
        <title>Helianthus annuus Genome sequencing and assembly Release 2.</title>
        <authorList>
            <person name="Gouzy J."/>
            <person name="Langlade N."/>
            <person name="Munos S."/>
        </authorList>
    </citation>
    <scope>NUCLEOTIDE SEQUENCE</scope>
    <source>
        <tissue evidence="1">Leaves</tissue>
    </source>
</reference>
<dbReference type="EMBL" id="MNCJ02000326">
    <property type="protein sequence ID" value="KAF5783763.1"/>
    <property type="molecule type" value="Genomic_DNA"/>
</dbReference>
<organism evidence="1 2">
    <name type="scientific">Helianthus annuus</name>
    <name type="common">Common sunflower</name>
    <dbReference type="NCBI Taxonomy" id="4232"/>
    <lineage>
        <taxon>Eukaryota</taxon>
        <taxon>Viridiplantae</taxon>
        <taxon>Streptophyta</taxon>
        <taxon>Embryophyta</taxon>
        <taxon>Tracheophyta</taxon>
        <taxon>Spermatophyta</taxon>
        <taxon>Magnoliopsida</taxon>
        <taxon>eudicotyledons</taxon>
        <taxon>Gunneridae</taxon>
        <taxon>Pentapetalae</taxon>
        <taxon>asterids</taxon>
        <taxon>campanulids</taxon>
        <taxon>Asterales</taxon>
        <taxon>Asteraceae</taxon>
        <taxon>Asteroideae</taxon>
        <taxon>Heliantheae alliance</taxon>
        <taxon>Heliantheae</taxon>
        <taxon>Helianthus</taxon>
    </lineage>
</organism>
<name>A0A9K3HSK0_HELAN</name>
<gene>
    <name evidence="1" type="ORF">HanXRQr2_Chr11g0511621</name>
</gene>
<evidence type="ECO:0000313" key="2">
    <source>
        <dbReference type="Proteomes" id="UP000215914"/>
    </source>
</evidence>
<dbReference type="Gramene" id="mRNA:HanXRQr2_Chr11g0511621">
    <property type="protein sequence ID" value="CDS:HanXRQr2_Chr11g0511621.1"/>
    <property type="gene ID" value="HanXRQr2_Chr11g0511621"/>
</dbReference>
<sequence>MLTFAFSVRMSRQEGCRRDVDCYLCACWVGCLPIGNPRDILNILIGNLRDTVVVKICNAILFLC</sequence>
<keyword evidence="2" id="KW-1185">Reference proteome</keyword>
<proteinExistence type="predicted"/>
<protein>
    <submittedName>
        <fullName evidence="1">Uncharacterized protein</fullName>
    </submittedName>
</protein>
<dbReference type="Proteomes" id="UP000215914">
    <property type="component" value="Unassembled WGS sequence"/>
</dbReference>
<accession>A0A9K3HSK0</accession>
<reference evidence="1" key="1">
    <citation type="journal article" date="2017" name="Nature">
        <title>The sunflower genome provides insights into oil metabolism, flowering and Asterid evolution.</title>
        <authorList>
            <person name="Badouin H."/>
            <person name="Gouzy J."/>
            <person name="Grassa C.J."/>
            <person name="Murat F."/>
            <person name="Staton S.E."/>
            <person name="Cottret L."/>
            <person name="Lelandais-Briere C."/>
            <person name="Owens G.L."/>
            <person name="Carrere S."/>
            <person name="Mayjonade B."/>
            <person name="Legrand L."/>
            <person name="Gill N."/>
            <person name="Kane N.C."/>
            <person name="Bowers J.E."/>
            <person name="Hubner S."/>
            <person name="Bellec A."/>
            <person name="Berard A."/>
            <person name="Berges H."/>
            <person name="Blanchet N."/>
            <person name="Boniface M.C."/>
            <person name="Brunel D."/>
            <person name="Catrice O."/>
            <person name="Chaidir N."/>
            <person name="Claudel C."/>
            <person name="Donnadieu C."/>
            <person name="Faraut T."/>
            <person name="Fievet G."/>
            <person name="Helmstetter N."/>
            <person name="King M."/>
            <person name="Knapp S.J."/>
            <person name="Lai Z."/>
            <person name="Le Paslier M.C."/>
            <person name="Lippi Y."/>
            <person name="Lorenzon L."/>
            <person name="Mandel J.R."/>
            <person name="Marage G."/>
            <person name="Marchand G."/>
            <person name="Marquand E."/>
            <person name="Bret-Mestries E."/>
            <person name="Morien E."/>
            <person name="Nambeesan S."/>
            <person name="Nguyen T."/>
            <person name="Pegot-Espagnet P."/>
            <person name="Pouilly N."/>
            <person name="Raftis F."/>
            <person name="Sallet E."/>
            <person name="Schiex T."/>
            <person name="Thomas J."/>
            <person name="Vandecasteele C."/>
            <person name="Vares D."/>
            <person name="Vear F."/>
            <person name="Vautrin S."/>
            <person name="Crespi M."/>
            <person name="Mangin B."/>
            <person name="Burke J.M."/>
            <person name="Salse J."/>
            <person name="Munos S."/>
            <person name="Vincourt P."/>
            <person name="Rieseberg L.H."/>
            <person name="Langlade N.B."/>
        </authorList>
    </citation>
    <scope>NUCLEOTIDE SEQUENCE</scope>
    <source>
        <tissue evidence="1">Leaves</tissue>
    </source>
</reference>